<name>A0ABS4BWS7_9FLAO</name>
<comment type="caution">
    <text evidence="5">The sequence shown here is derived from an EMBL/GenBank/DDBJ whole genome shotgun (WGS) entry which is preliminary data.</text>
</comment>
<evidence type="ECO:0000256" key="2">
    <source>
        <dbReference type="ARBA" id="ARBA00023125"/>
    </source>
</evidence>
<dbReference type="SMART" id="SM00342">
    <property type="entry name" value="HTH_ARAC"/>
    <property type="match status" value="1"/>
</dbReference>
<dbReference type="Pfam" id="PF12833">
    <property type="entry name" value="HTH_18"/>
    <property type="match status" value="1"/>
</dbReference>
<dbReference type="SUPFAM" id="SSF46689">
    <property type="entry name" value="Homeodomain-like"/>
    <property type="match status" value="1"/>
</dbReference>
<evidence type="ECO:0000256" key="1">
    <source>
        <dbReference type="ARBA" id="ARBA00023015"/>
    </source>
</evidence>
<dbReference type="InterPro" id="IPR009057">
    <property type="entry name" value="Homeodomain-like_sf"/>
</dbReference>
<evidence type="ECO:0000313" key="5">
    <source>
        <dbReference type="EMBL" id="MBP0905044.1"/>
    </source>
</evidence>
<dbReference type="RefSeq" id="WP_209655928.1">
    <property type="nucleotide sequence ID" value="NZ_JAGJCB010000016.1"/>
</dbReference>
<dbReference type="PANTHER" id="PTHR43280">
    <property type="entry name" value="ARAC-FAMILY TRANSCRIPTIONAL REGULATOR"/>
    <property type="match status" value="1"/>
</dbReference>
<gene>
    <name evidence="5" type="ORF">J8H85_14485</name>
</gene>
<dbReference type="PROSITE" id="PS01124">
    <property type="entry name" value="HTH_ARAC_FAMILY_2"/>
    <property type="match status" value="1"/>
</dbReference>
<evidence type="ECO:0000259" key="4">
    <source>
        <dbReference type="PROSITE" id="PS01124"/>
    </source>
</evidence>
<dbReference type="InterPro" id="IPR018060">
    <property type="entry name" value="HTH_AraC"/>
</dbReference>
<dbReference type="EMBL" id="JAGJCB010000016">
    <property type="protein sequence ID" value="MBP0905044.1"/>
    <property type="molecule type" value="Genomic_DNA"/>
</dbReference>
<accession>A0ABS4BWS7</accession>
<proteinExistence type="predicted"/>
<evidence type="ECO:0000256" key="3">
    <source>
        <dbReference type="ARBA" id="ARBA00023163"/>
    </source>
</evidence>
<keyword evidence="2" id="KW-0238">DNA-binding</keyword>
<dbReference type="Proteomes" id="UP000670776">
    <property type="component" value="Unassembled WGS sequence"/>
</dbReference>
<protein>
    <submittedName>
        <fullName evidence="5">Helix-turn-helix transcriptional regulator</fullName>
    </submittedName>
</protein>
<dbReference type="PANTHER" id="PTHR43280:SF2">
    <property type="entry name" value="HTH-TYPE TRANSCRIPTIONAL REGULATOR EXSA"/>
    <property type="match status" value="1"/>
</dbReference>
<dbReference type="Gene3D" id="1.10.10.60">
    <property type="entry name" value="Homeodomain-like"/>
    <property type="match status" value="2"/>
</dbReference>
<keyword evidence="3" id="KW-0804">Transcription</keyword>
<organism evidence="5 6">
    <name type="scientific">Mariniflexile gromovii</name>
    <dbReference type="NCBI Taxonomy" id="362523"/>
    <lineage>
        <taxon>Bacteria</taxon>
        <taxon>Pseudomonadati</taxon>
        <taxon>Bacteroidota</taxon>
        <taxon>Flavobacteriia</taxon>
        <taxon>Flavobacteriales</taxon>
        <taxon>Flavobacteriaceae</taxon>
        <taxon>Mariniflexile</taxon>
    </lineage>
</organism>
<evidence type="ECO:0000313" key="6">
    <source>
        <dbReference type="Proteomes" id="UP000670776"/>
    </source>
</evidence>
<reference evidence="5 6" key="1">
    <citation type="submission" date="2021-04" db="EMBL/GenBank/DDBJ databases">
        <title>Mariniflexile gromovii gen. nov., sp. nov., a gliding bacterium isolated from the sea urchin Strongylocentrotus intermedius.</title>
        <authorList>
            <person name="Ko S."/>
            <person name="Le V."/>
            <person name="Ahn C.-Y."/>
            <person name="Oh H.-M."/>
        </authorList>
    </citation>
    <scope>NUCLEOTIDE SEQUENCE [LARGE SCALE GENOMIC DNA]</scope>
    <source>
        <strain evidence="5 6">KCTC 12570</strain>
    </source>
</reference>
<keyword evidence="6" id="KW-1185">Reference proteome</keyword>
<sequence length="298" mass="34735">MIVANKFPSQEIKNKLKNIVSDGGLNSIKWPDIVIHTTVNKHSSNIPESSFSILSINQEGVAHINLKNRKLKICNNTFMVLTPFQTFDYIIDYSLPIEILNVHLSIETYHGINAAFTKDHGKLLDFPFDIWDGDVLTSHINFKPEAFTFLLNNYNNQQDDETYIMNIVNHMIFLNRENLRLINNIQGTKSSTKIELFKRMFLAKDIIYSQFNDPQLNLEYLSREVYMSRFHFLRVFKQTFGITPYQMIRDIRINKIIEMISQKNKNINEISMNVGLREPNSVYALFKKGASFNKNLVK</sequence>
<feature type="domain" description="HTH araC/xylS-type" evidence="4">
    <location>
        <begin position="201"/>
        <end position="298"/>
    </location>
</feature>
<keyword evidence="1" id="KW-0805">Transcription regulation</keyword>